<sequence length="136" mass="14668">MTEPTSKARDGSATNSSESPVDEQPIPVVKPPSAFVWQDEVVPVTDVQPEATAECCRLCGDRTADISGEATPTSGGLTKWGEKTACSGSRFAGSVSFRTATTSNRPLRSSTRHTEILATTSWRTIFYHTSNVLFKK</sequence>
<dbReference type="eggNOG" id="arCOG10879">
    <property type="taxonomic scope" value="Archaea"/>
</dbReference>
<protein>
    <submittedName>
        <fullName evidence="2">Uncharacterized protein</fullName>
    </submittedName>
</protein>
<dbReference type="AlphaFoldDB" id="G0HZI5"/>
<feature type="compositionally biased region" description="Basic and acidic residues" evidence="1">
    <location>
        <begin position="1"/>
        <end position="10"/>
    </location>
</feature>
<evidence type="ECO:0000313" key="3">
    <source>
        <dbReference type="Proteomes" id="UP000005629"/>
    </source>
</evidence>
<dbReference type="KEGG" id="hhi:HAH_4105"/>
<dbReference type="Proteomes" id="UP000005629">
    <property type="component" value="Chromosome II"/>
</dbReference>
<name>G0HZI5_HALHT</name>
<reference evidence="2 3" key="1">
    <citation type="journal article" date="2011" name="J. Bacteriol.">
        <title>Complete genome sequence of Haloarcula hispanica, a model haloarchaeon for studying genetics, metabolism, and virus-host interaction.</title>
        <authorList>
            <person name="Liu H."/>
            <person name="Wu Z."/>
            <person name="Li M."/>
            <person name="Zhang F."/>
            <person name="Zheng H."/>
            <person name="Han J."/>
            <person name="Liu J."/>
            <person name="Zhou J."/>
            <person name="Wang S."/>
            <person name="Xiang H."/>
        </authorList>
    </citation>
    <scope>NUCLEOTIDE SEQUENCE [LARGE SCALE GENOMIC DNA]</scope>
    <source>
        <strain evidence="3">ATCC 33960 / DSM 4426 / JCM 8911 / NBRC 102182 / NCIMB 2187 / VKM B-1755</strain>
    </source>
</reference>
<proteinExistence type="predicted"/>
<evidence type="ECO:0000256" key="1">
    <source>
        <dbReference type="SAM" id="MobiDB-lite"/>
    </source>
</evidence>
<dbReference type="EMBL" id="CP002922">
    <property type="protein sequence ID" value="AEM58780.1"/>
    <property type="molecule type" value="Genomic_DNA"/>
</dbReference>
<dbReference type="HOGENOM" id="CLU_1870656_0_0_2"/>
<feature type="region of interest" description="Disordered" evidence="1">
    <location>
        <begin position="1"/>
        <end position="30"/>
    </location>
</feature>
<accession>G0HZI5</accession>
<dbReference type="STRING" id="634497.HAH_4105"/>
<gene>
    <name evidence="2" type="ordered locus">HAH_4105</name>
</gene>
<organism evidence="2 3">
    <name type="scientific">Haloarcula hispanica (strain ATCC 33960 / DSM 4426 / JCM 8911 / NBRC 102182 / NCIMB 2187 / VKM B-1755)</name>
    <dbReference type="NCBI Taxonomy" id="634497"/>
    <lineage>
        <taxon>Archaea</taxon>
        <taxon>Methanobacteriati</taxon>
        <taxon>Methanobacteriota</taxon>
        <taxon>Stenosarchaea group</taxon>
        <taxon>Halobacteria</taxon>
        <taxon>Halobacteriales</taxon>
        <taxon>Haloarculaceae</taxon>
        <taxon>Haloarcula</taxon>
    </lineage>
</organism>
<evidence type="ECO:0000313" key="2">
    <source>
        <dbReference type="EMBL" id="AEM58780.1"/>
    </source>
</evidence>